<dbReference type="Pfam" id="PF00078">
    <property type="entry name" value="RVT_1"/>
    <property type="match status" value="1"/>
</dbReference>
<dbReference type="InterPro" id="IPR036691">
    <property type="entry name" value="Endo/exonu/phosph_ase_sf"/>
</dbReference>
<feature type="domain" description="Reverse transcriptase" evidence="1">
    <location>
        <begin position="565"/>
        <end position="834"/>
    </location>
</feature>
<dbReference type="PANTHER" id="PTHR33332">
    <property type="entry name" value="REVERSE TRANSCRIPTASE DOMAIN-CONTAINING PROTEIN"/>
    <property type="match status" value="1"/>
</dbReference>
<dbReference type="InterPro" id="IPR000477">
    <property type="entry name" value="RT_dom"/>
</dbReference>
<sequence>MLSYSVNQLMNLINVFTPPDITVIKQLGLLRRRRYIHRGSRRKFLNPPKSPAIPAHWSVTRLVAPHIRHQSVVSYWISSSPIRELDGKRGVDSSLLRPLPRCVASSSSKIELFNAQSISNKSCLIHDHILDKCLDFMCITETWHQPDTFSSLNESCPPGYSYLQKARSTGRGGGLSVIHRSDLELSLQPLPELSSFECLAFKCKPPSSVLFLLIYRPPKPNTSFIPEMSNLLTTFCTSSADVIILGDMNIHVDTPSCRFAAEFLQLLDCFNLKQLVDVPTHTRGHTLDLVITNSAPLTNLQVYDLGVSDHKIISMELPSSSSLSKPRRNISFRNLKNINQEHLSADFQHLSTLFSSADEAVDYYNSHLSSLLDHHAPVKTRAVTFTRPAPWFSDGLRKMKAAGRVLERQYKTSGLTVHNQIYREHQLQYSKSLKEARSLFYSDAIRNNPGNSKRLFSTVNHLLKPQSPPLTGTTEEQCNHFMDFFKSKIAHIRSALSGPPTQTVPPYTYAISQPLNCFPVVSSEEVQNIIRKMKPSTCALDPLPTSLVKTHVTVLSPLIASVINHSLQTGHVPPVLKKAIIRPLLKKHTLDPEVLSHYRPISNLPFISKVLEKAVATHLQNHLKLNNLYEKFQSGFRSAHSTETALVRVTNDLLRSSDAGSPSLLILLDLSAAFDTVDHDILLNRLHLTTGLTGTPLSWFQSYLKNRIECISLGPSKSNPHTVTCGVPQGSVLGPILFILYLIPLGQVISRHGFSFHCYADDTQLYVNATAATPPLTSPSSPSKLTTCLEEIKAWMEHNFLQLNSAKTEAILIGTSHQTKSSSITSISFSGSNIPLSSTVTNLGVKMDPQLTFESHINHLCKTSFYHLRNISKLRPILSLSDSEKLVHAFISSRLDYCNALLIGIPSKSLQRLQYVQNSAARILMRVRKHEHITPILHSLHWLPVSNRIEYKVSVLTHQSIHGHAPPYLKELLIPHSTTRSLRSTHSNLLHIPRTKLRTMGDRAFSVAAPRLWNALPDTLRAPQSTDCFKKGLKTFLFKKTFGSHS</sequence>
<dbReference type="InterPro" id="IPR043502">
    <property type="entry name" value="DNA/RNA_pol_sf"/>
</dbReference>
<dbReference type="InterPro" id="IPR005135">
    <property type="entry name" value="Endo/exonuclease/phosphatase"/>
</dbReference>
<dbReference type="Ensembl" id="ENSGMOT00000057146.1">
    <property type="protein sequence ID" value="ENSGMOP00000028386.1"/>
    <property type="gene ID" value="ENSGMOG00000027300.1"/>
</dbReference>
<protein>
    <recommendedName>
        <fullName evidence="1">Reverse transcriptase domain-containing protein</fullName>
    </recommendedName>
</protein>
<evidence type="ECO:0000313" key="2">
    <source>
        <dbReference type="Ensembl" id="ENSGMOP00000028386.1"/>
    </source>
</evidence>
<evidence type="ECO:0000259" key="1">
    <source>
        <dbReference type="PROSITE" id="PS50878"/>
    </source>
</evidence>
<reference evidence="2" key="1">
    <citation type="submission" date="2025-08" db="UniProtKB">
        <authorList>
            <consortium name="Ensembl"/>
        </authorList>
    </citation>
    <scope>IDENTIFICATION</scope>
</reference>
<organism evidence="2 3">
    <name type="scientific">Gadus morhua</name>
    <name type="common">Atlantic cod</name>
    <dbReference type="NCBI Taxonomy" id="8049"/>
    <lineage>
        <taxon>Eukaryota</taxon>
        <taxon>Metazoa</taxon>
        <taxon>Chordata</taxon>
        <taxon>Craniata</taxon>
        <taxon>Vertebrata</taxon>
        <taxon>Euteleostomi</taxon>
        <taxon>Actinopterygii</taxon>
        <taxon>Neopterygii</taxon>
        <taxon>Teleostei</taxon>
        <taxon>Neoteleostei</taxon>
        <taxon>Acanthomorphata</taxon>
        <taxon>Zeiogadaria</taxon>
        <taxon>Gadariae</taxon>
        <taxon>Gadiformes</taxon>
        <taxon>Gadoidei</taxon>
        <taxon>Gadidae</taxon>
        <taxon>Gadus</taxon>
    </lineage>
</organism>
<dbReference type="SUPFAM" id="SSF56219">
    <property type="entry name" value="DNase I-like"/>
    <property type="match status" value="1"/>
</dbReference>
<dbReference type="CDD" id="cd01650">
    <property type="entry name" value="RT_nLTR_like"/>
    <property type="match status" value="1"/>
</dbReference>
<dbReference type="Gene3D" id="3.60.10.10">
    <property type="entry name" value="Endonuclease/exonuclease/phosphatase"/>
    <property type="match status" value="1"/>
</dbReference>
<name>A0A8C5A8A6_GADMO</name>
<dbReference type="PROSITE" id="PS50878">
    <property type="entry name" value="RT_POL"/>
    <property type="match status" value="1"/>
</dbReference>
<dbReference type="Proteomes" id="UP000694546">
    <property type="component" value="Chromosome 21"/>
</dbReference>
<dbReference type="GO" id="GO:0003824">
    <property type="term" value="F:catalytic activity"/>
    <property type="evidence" value="ECO:0007669"/>
    <property type="project" value="InterPro"/>
</dbReference>
<dbReference type="OMA" id="FECLAFK"/>
<reference evidence="2" key="2">
    <citation type="submission" date="2025-09" db="UniProtKB">
        <authorList>
            <consortium name="Ensembl"/>
        </authorList>
    </citation>
    <scope>IDENTIFICATION</scope>
</reference>
<keyword evidence="3" id="KW-1185">Reference proteome</keyword>
<proteinExistence type="predicted"/>
<evidence type="ECO:0000313" key="3">
    <source>
        <dbReference type="Proteomes" id="UP000694546"/>
    </source>
</evidence>
<accession>A0A8C5A8A6</accession>
<dbReference type="GeneTree" id="ENSGT01150000286909"/>
<dbReference type="AlphaFoldDB" id="A0A8C5A8A6"/>
<dbReference type="SUPFAM" id="SSF56672">
    <property type="entry name" value="DNA/RNA polymerases"/>
    <property type="match status" value="1"/>
</dbReference>
<dbReference type="Pfam" id="PF03372">
    <property type="entry name" value="Exo_endo_phos"/>
    <property type="match status" value="1"/>
</dbReference>